<proteinExistence type="predicted"/>
<name>A0A0F9I1P8_9ZZZZ</name>
<dbReference type="AlphaFoldDB" id="A0A0F9I1P8"/>
<comment type="caution">
    <text evidence="1">The sequence shown here is derived from an EMBL/GenBank/DDBJ whole genome shotgun (WGS) entry which is preliminary data.</text>
</comment>
<gene>
    <name evidence="1" type="ORF">LCGC14_1634530</name>
</gene>
<sequence length="575" mass="62788">MPRSVVDFDIRGGRSKEANLPDQNAQRLEQAAHALTTKSGWGEDPPSNVSISFNNGTRTFTITPSGSTFEYWIQGVKYTKSSAETVIITDTEGLWYIFYSKNTLTASQSIWDNGDGSIAFVATVHWDATNNVAITVGWELHPYDMGVDTHKYLHESLGTQYERGLGLVEGTGGDDGKVAIDGGRIHDESIVIVIIDGGGSGLWEQELGNTSSFAAAQIPVYYRSGATAWRKYSAGDYPFYDNSGGDNVHYNSYSAPNWASSAASSSAKYIAMWIYGFHDISEPVIAIMGQIESNTLNAAKNANTLETIDFGTLPFSEMKILYRVIFKSNGTWAHTEDMRSVNNVPGGTYVPLTHPISDDVFDSTWDGVTTIAPSKNSVYDMVKDEDDMVSDSAVHGATQQSIKAYDDAYRVLQHNREITPFGVSPQDAANGRGGGNCFFWDILIEGIVGFGETSKTGGKQCLVNFKVPSDYVDGTDITLQISWGCENTANPNVTDYNIIAYYARDGAAKVQTNNFNATWSGPDNSFHNNETLTITGTNILSGDIIVLDIKMEDDNNAVKTFMSECTLLIPVNTRT</sequence>
<protein>
    <submittedName>
        <fullName evidence="1">Uncharacterized protein</fullName>
    </submittedName>
</protein>
<evidence type="ECO:0000313" key="1">
    <source>
        <dbReference type="EMBL" id="KKM21526.1"/>
    </source>
</evidence>
<organism evidence="1">
    <name type="scientific">marine sediment metagenome</name>
    <dbReference type="NCBI Taxonomy" id="412755"/>
    <lineage>
        <taxon>unclassified sequences</taxon>
        <taxon>metagenomes</taxon>
        <taxon>ecological metagenomes</taxon>
    </lineage>
</organism>
<reference evidence="1" key="1">
    <citation type="journal article" date="2015" name="Nature">
        <title>Complex archaea that bridge the gap between prokaryotes and eukaryotes.</title>
        <authorList>
            <person name="Spang A."/>
            <person name="Saw J.H."/>
            <person name="Jorgensen S.L."/>
            <person name="Zaremba-Niedzwiedzka K."/>
            <person name="Martijn J."/>
            <person name="Lind A.E."/>
            <person name="van Eijk R."/>
            <person name="Schleper C."/>
            <person name="Guy L."/>
            <person name="Ettema T.J."/>
        </authorList>
    </citation>
    <scope>NUCLEOTIDE SEQUENCE</scope>
</reference>
<accession>A0A0F9I1P8</accession>
<dbReference type="EMBL" id="LAZR01013530">
    <property type="protein sequence ID" value="KKM21526.1"/>
    <property type="molecule type" value="Genomic_DNA"/>
</dbReference>